<dbReference type="PANTHER" id="PTHR33295:SF7">
    <property type="entry name" value="ATPASE"/>
    <property type="match status" value="1"/>
</dbReference>
<dbReference type="PANTHER" id="PTHR33295">
    <property type="entry name" value="ATPASE"/>
    <property type="match status" value="1"/>
</dbReference>
<feature type="domain" description="AAA" evidence="1">
    <location>
        <begin position="23"/>
        <end position="157"/>
    </location>
</feature>
<name>A0AB33ITQ3_9BACT</name>
<proteinExistence type="predicted"/>
<dbReference type="SUPFAM" id="SSF52540">
    <property type="entry name" value="P-loop containing nucleoside triphosphate hydrolases"/>
    <property type="match status" value="1"/>
</dbReference>
<protein>
    <submittedName>
        <fullName evidence="3">AAA family ATPase</fullName>
    </submittedName>
</protein>
<dbReference type="Pfam" id="PF13635">
    <property type="entry name" value="DUF4143"/>
    <property type="match status" value="1"/>
</dbReference>
<gene>
    <name evidence="3" type="ORF">GTC17253_07180</name>
</gene>
<dbReference type="InterPro" id="IPR027417">
    <property type="entry name" value="P-loop_NTPase"/>
</dbReference>
<reference evidence="3" key="1">
    <citation type="submission" date="2024-07" db="EMBL/GenBank/DDBJ databases">
        <title>Complete genome sequence of Prevotella sp. YM-2024 GTC17253.</title>
        <authorList>
            <person name="Hayashi M."/>
            <person name="Muto Y."/>
            <person name="Tanaka K."/>
            <person name="Niwa H."/>
        </authorList>
    </citation>
    <scope>NUCLEOTIDE SEQUENCE</scope>
    <source>
        <strain evidence="3">GTC17253</strain>
    </source>
</reference>
<evidence type="ECO:0000313" key="3">
    <source>
        <dbReference type="EMBL" id="BFO70752.1"/>
    </source>
</evidence>
<dbReference type="EMBL" id="AP035785">
    <property type="protein sequence ID" value="BFO70752.1"/>
    <property type="molecule type" value="Genomic_DNA"/>
</dbReference>
<dbReference type="AlphaFoldDB" id="A0AB33ITQ3"/>
<dbReference type="InterPro" id="IPR025420">
    <property type="entry name" value="DUF4143"/>
</dbReference>
<dbReference type="Pfam" id="PF13173">
    <property type="entry name" value="AAA_14"/>
    <property type="match status" value="1"/>
</dbReference>
<organism evidence="3">
    <name type="scientific">Prevotella sp. GTC17253</name>
    <dbReference type="NCBI Taxonomy" id="3236793"/>
    <lineage>
        <taxon>Bacteria</taxon>
        <taxon>Pseudomonadati</taxon>
        <taxon>Bacteroidota</taxon>
        <taxon>Bacteroidia</taxon>
        <taxon>Bacteroidales</taxon>
        <taxon>Prevotellaceae</taxon>
        <taxon>Prevotella</taxon>
    </lineage>
</organism>
<evidence type="ECO:0000259" key="2">
    <source>
        <dbReference type="Pfam" id="PF13635"/>
    </source>
</evidence>
<sequence>MLMMKRKIYQTLLEWKDRRQGETALMIEGARRVGKSYIVEEFARREYESYIIVDFNHIDAETMDIFEQYLPQLDRFFQLLQLKTGVRLTERRSLIVFDEVQLYPKARAAIKYLVKDGRYDYIETGSLVSIRKNSKGIVIPSEEHTIQMHPMDFEEFLWAMGEEMLMPYIRECFEKKAPMGPIHRKAMEWMRLYMIVGGMPQAVAKYAATKDFDSVDETKRDILTLYRNDIHQYADNDEIKVVSIFDGIPGQLQRHEKKFRLSSISTSARMREYESAFVWLSEAKIVNCCFNTTEPSIGLRLNDERTTLKCYMADTGLLVSHAFDERGIVAQEIYTKLLLGKLEINRGMLVENLVAQMLRSSGHNLYFFSQSDNENAENRMEIDFLIAKSRITSKHNISPIEVKSGKGYTLTSLRKCMRKYGNYLATPYVLHDGDIKTEDGIVYLPLYMTGLL</sequence>
<feature type="domain" description="DUF4143" evidence="2">
    <location>
        <begin position="228"/>
        <end position="405"/>
    </location>
</feature>
<evidence type="ECO:0000259" key="1">
    <source>
        <dbReference type="Pfam" id="PF13173"/>
    </source>
</evidence>
<accession>A0AB33ITQ3</accession>
<dbReference type="InterPro" id="IPR041682">
    <property type="entry name" value="AAA_14"/>
</dbReference>